<protein>
    <recommendedName>
        <fullName evidence="2">diphosphoinositol-polyphosphate diphosphatase</fullName>
        <ecNumber evidence="2">3.6.1.52</ecNumber>
    </recommendedName>
</protein>
<keyword evidence="3" id="KW-0963">Cytoplasm</keyword>
<dbReference type="Gene3D" id="3.90.190.10">
    <property type="entry name" value="Protein tyrosine phosphatase superfamily"/>
    <property type="match status" value="1"/>
</dbReference>
<evidence type="ECO:0000256" key="2">
    <source>
        <dbReference type="ARBA" id="ARBA00012527"/>
    </source>
</evidence>
<evidence type="ECO:0000256" key="8">
    <source>
        <dbReference type="ARBA" id="ARBA00047927"/>
    </source>
</evidence>
<comment type="similarity">
    <text evidence="5">Belongs to the protein-tyrosine phosphatase family. Atypical dual-specificity phosphatase Siw14-like subfamily.</text>
</comment>
<gene>
    <name evidence="12" type="ORF">NEOLI_001501</name>
</gene>
<comment type="caution">
    <text evidence="12">The sequence shown here is derived from an EMBL/GenBank/DDBJ whole genome shotgun (WGS) entry which is preliminary data.</text>
</comment>
<evidence type="ECO:0000256" key="7">
    <source>
        <dbReference type="ARBA" id="ARBA00047562"/>
    </source>
</evidence>
<keyword evidence="4" id="KW-0378">Hydrolase</keyword>
<proteinExistence type="inferred from homology"/>
<evidence type="ECO:0000256" key="9">
    <source>
        <dbReference type="ARBA" id="ARBA00048424"/>
    </source>
</evidence>
<dbReference type="SUPFAM" id="SSF52799">
    <property type="entry name" value="(Phosphotyrosine protein) phosphatases II"/>
    <property type="match status" value="1"/>
</dbReference>
<accession>A0A1U7LVV2</accession>
<dbReference type="OrthoDB" id="6375174at2759"/>
<dbReference type="PANTHER" id="PTHR31126:SF48">
    <property type="entry name" value="INOSITOL PHOSPHATASE SIW14"/>
    <property type="match status" value="1"/>
</dbReference>
<name>A0A1U7LVV2_NEOID</name>
<feature type="non-terminal residue" evidence="12">
    <location>
        <position position="1"/>
    </location>
</feature>
<dbReference type="InterPro" id="IPR020428">
    <property type="entry name" value="PFA-DSPs"/>
</dbReference>
<evidence type="ECO:0000256" key="3">
    <source>
        <dbReference type="ARBA" id="ARBA00022490"/>
    </source>
</evidence>
<reference evidence="12 13" key="1">
    <citation type="submission" date="2016-04" db="EMBL/GenBank/DDBJ databases">
        <title>Evolutionary innovation and constraint leading to complex multicellularity in the Ascomycota.</title>
        <authorList>
            <person name="Cisse O."/>
            <person name="Nguyen A."/>
            <person name="Hewitt D.A."/>
            <person name="Jedd G."/>
            <person name="Stajich J.E."/>
        </authorList>
    </citation>
    <scope>NUCLEOTIDE SEQUENCE [LARGE SCALE GENOMIC DNA]</scope>
    <source>
        <strain evidence="12 13">DAH-3</strain>
    </source>
</reference>
<dbReference type="Proteomes" id="UP000186594">
    <property type="component" value="Unassembled WGS sequence"/>
</dbReference>
<dbReference type="InterPro" id="IPR020422">
    <property type="entry name" value="TYR_PHOSPHATASE_DUAL_dom"/>
</dbReference>
<dbReference type="InterPro" id="IPR016130">
    <property type="entry name" value="Tyr_Pase_AS"/>
</dbReference>
<dbReference type="InterPro" id="IPR029021">
    <property type="entry name" value="Prot-tyrosine_phosphatase-like"/>
</dbReference>
<evidence type="ECO:0000259" key="11">
    <source>
        <dbReference type="PROSITE" id="PS50056"/>
    </source>
</evidence>
<dbReference type="GO" id="GO:0052840">
    <property type="term" value="F:inositol diphosphate tetrakisphosphate diphosphatase activity"/>
    <property type="evidence" value="ECO:0007669"/>
    <property type="project" value="TreeGrafter"/>
</dbReference>
<dbReference type="PROSITE" id="PS50056">
    <property type="entry name" value="TYR_PHOSPHATASE_2"/>
    <property type="match status" value="1"/>
</dbReference>
<comment type="subcellular location">
    <subcellularLocation>
        <location evidence="1">Cytoplasm</location>
    </subcellularLocation>
</comment>
<feature type="domain" description="Tyrosine-protein phosphatase" evidence="10">
    <location>
        <begin position="166"/>
        <end position="324"/>
    </location>
</feature>
<dbReference type="InterPro" id="IPR000387">
    <property type="entry name" value="Tyr_Pase_dom"/>
</dbReference>
<dbReference type="PRINTS" id="PR01911">
    <property type="entry name" value="PFDSPHPHTASE"/>
</dbReference>
<dbReference type="GO" id="GO:0005737">
    <property type="term" value="C:cytoplasm"/>
    <property type="evidence" value="ECO:0007669"/>
    <property type="project" value="UniProtKB-SubCell"/>
</dbReference>
<evidence type="ECO:0000256" key="4">
    <source>
        <dbReference type="ARBA" id="ARBA00022801"/>
    </source>
</evidence>
<dbReference type="PROSITE" id="PS00383">
    <property type="entry name" value="TYR_PHOSPHATASE_1"/>
    <property type="match status" value="1"/>
</dbReference>
<dbReference type="GO" id="GO:0016791">
    <property type="term" value="F:phosphatase activity"/>
    <property type="evidence" value="ECO:0007669"/>
    <property type="project" value="InterPro"/>
</dbReference>
<evidence type="ECO:0000259" key="10">
    <source>
        <dbReference type="PROSITE" id="PS50054"/>
    </source>
</evidence>
<evidence type="ECO:0000256" key="5">
    <source>
        <dbReference type="ARBA" id="ARBA00044949"/>
    </source>
</evidence>
<dbReference type="PROSITE" id="PS50054">
    <property type="entry name" value="TYR_PHOSPHATASE_DUAL"/>
    <property type="match status" value="1"/>
</dbReference>
<feature type="domain" description="Tyrosine specific protein phosphatases" evidence="11">
    <location>
        <begin position="246"/>
        <end position="279"/>
    </location>
</feature>
<dbReference type="AlphaFoldDB" id="A0A1U7LVV2"/>
<comment type="catalytic activity">
    <reaction evidence="9">
        <text>6-diphospho-1D-myo-inositol pentakisphosphate + H2O = 1D-myo-inositol hexakisphosphate + phosphate + H(+)</text>
        <dbReference type="Rhea" id="RHEA:79703"/>
        <dbReference type="ChEBI" id="CHEBI:15377"/>
        <dbReference type="ChEBI" id="CHEBI:15378"/>
        <dbReference type="ChEBI" id="CHEBI:43474"/>
        <dbReference type="ChEBI" id="CHEBI:58130"/>
        <dbReference type="ChEBI" id="CHEBI:230534"/>
        <dbReference type="EC" id="3.6.1.52"/>
    </reaction>
    <physiologicalReaction direction="left-to-right" evidence="9">
        <dbReference type="Rhea" id="RHEA:79704"/>
    </physiologicalReaction>
</comment>
<comment type="catalytic activity">
    <reaction evidence="6">
        <text>5-diphospho-1D-myo-inositol 1,2,3,4,6-pentakisphosphate + H2O = 1D-myo-inositol hexakisphosphate + phosphate + H(+)</text>
        <dbReference type="Rhea" id="RHEA:22384"/>
        <dbReference type="ChEBI" id="CHEBI:15377"/>
        <dbReference type="ChEBI" id="CHEBI:15378"/>
        <dbReference type="ChEBI" id="CHEBI:43474"/>
        <dbReference type="ChEBI" id="CHEBI:58130"/>
        <dbReference type="ChEBI" id="CHEBI:58628"/>
        <dbReference type="EC" id="3.6.1.52"/>
    </reaction>
    <physiologicalReaction direction="left-to-right" evidence="6">
        <dbReference type="Rhea" id="RHEA:22385"/>
    </physiologicalReaction>
</comment>
<dbReference type="Pfam" id="PF03162">
    <property type="entry name" value="Y_phosphatase2"/>
    <property type="match status" value="1"/>
</dbReference>
<sequence length="438" mass="48424">HGDYGQLNSWLAGSDISRDIYKKSGRHNQSLPPRTAYNASFSNTKTTSCLDRTVVCPRIGPSLLPPIMSVSSISRSAPIVDQFVCGDLECRCRARSSSISSAPRSSEDPKTDVSVEDSQALVLFAISRGSDAPSEKEFVSARKASTDADIAMGNSFFQSSLRAPPNFGVVSETIYRSSFPMPEHFEYLKSLNLRSIVCLVNDDYPQENLTVMKRHGIEFFQIGMPGNKQNYGPSLPHTYTLALPKDKVVEALNIILDERNHPLLIHCNRGKHRTGCVVASLRKLQRWATQSALEEYSRYAHPKEREMDCQFIGTFSKQGVWGELDTTNIPEGLGLHFDNDMSTPNSSLPTSEFSSSAVIFSPPWSLPSGHEFTFNLPPLAFSKPFSFRPTPTYVYMNEVPSISGSSESSSPTGEHYFKPLDGDGAPLCSCRYNMECGV</sequence>
<evidence type="ECO:0000313" key="12">
    <source>
        <dbReference type="EMBL" id="OLL26805.1"/>
    </source>
</evidence>
<dbReference type="EMBL" id="LXFE01000145">
    <property type="protein sequence ID" value="OLL26805.1"/>
    <property type="molecule type" value="Genomic_DNA"/>
</dbReference>
<dbReference type="STRING" id="1198029.A0A1U7LVV2"/>
<organism evidence="12 13">
    <name type="scientific">Neolecta irregularis (strain DAH-3)</name>
    <dbReference type="NCBI Taxonomy" id="1198029"/>
    <lineage>
        <taxon>Eukaryota</taxon>
        <taxon>Fungi</taxon>
        <taxon>Dikarya</taxon>
        <taxon>Ascomycota</taxon>
        <taxon>Taphrinomycotina</taxon>
        <taxon>Neolectales</taxon>
        <taxon>Neolectaceae</taxon>
        <taxon>Neolecta</taxon>
    </lineage>
</organism>
<evidence type="ECO:0000256" key="1">
    <source>
        <dbReference type="ARBA" id="ARBA00004496"/>
    </source>
</evidence>
<dbReference type="InterPro" id="IPR004861">
    <property type="entry name" value="Siw14-like"/>
</dbReference>
<evidence type="ECO:0000256" key="6">
    <source>
        <dbReference type="ARBA" id="ARBA00047342"/>
    </source>
</evidence>
<comment type="catalytic activity">
    <reaction evidence="8">
        <text>1,5-bis(diphospho)-1D-myo-inositol 2,3,4,6-tetrakisphosphate + H2O = 1-diphospho-1D-myo-inositol 2,3,4,5,6-pentakisphosphate + phosphate + 2 H(+)</text>
        <dbReference type="Rhea" id="RHEA:79699"/>
        <dbReference type="ChEBI" id="CHEBI:15377"/>
        <dbReference type="ChEBI" id="CHEBI:15378"/>
        <dbReference type="ChEBI" id="CHEBI:43474"/>
        <dbReference type="ChEBI" id="CHEBI:74946"/>
        <dbReference type="ChEBI" id="CHEBI:77983"/>
        <dbReference type="EC" id="3.6.1.52"/>
    </reaction>
    <physiologicalReaction direction="left-to-right" evidence="8">
        <dbReference type="Rhea" id="RHEA:79700"/>
    </physiologicalReaction>
</comment>
<dbReference type="EC" id="3.6.1.52" evidence="2"/>
<keyword evidence="13" id="KW-1185">Reference proteome</keyword>
<dbReference type="PANTHER" id="PTHR31126">
    <property type="entry name" value="TYROSINE-PROTEIN PHOSPHATASE"/>
    <property type="match status" value="1"/>
</dbReference>
<evidence type="ECO:0000313" key="13">
    <source>
        <dbReference type="Proteomes" id="UP000186594"/>
    </source>
</evidence>
<comment type="catalytic activity">
    <reaction evidence="7">
        <text>3,5-bis(diphospho)-1D-myo-inositol 1,2,4,6-tetrakisphosphate + H2O = 3-diphospho-1D-myo-inositol 1,2,4,5,6-pentakisphosphate + phosphate + 2 H(+)</text>
        <dbReference type="Rhea" id="RHEA:56312"/>
        <dbReference type="ChEBI" id="CHEBI:15377"/>
        <dbReference type="ChEBI" id="CHEBI:15378"/>
        <dbReference type="ChEBI" id="CHEBI:43474"/>
        <dbReference type="ChEBI" id="CHEBI:140372"/>
        <dbReference type="ChEBI" id="CHEBI:140374"/>
        <dbReference type="EC" id="3.6.1.52"/>
    </reaction>
    <physiologicalReaction direction="left-to-right" evidence="7">
        <dbReference type="Rhea" id="RHEA:56313"/>
    </physiologicalReaction>
</comment>
<dbReference type="FunFam" id="3.90.190.10:FF:000035">
    <property type="entry name" value="Tyrosine phosphatase, putative"/>
    <property type="match status" value="1"/>
</dbReference>